<evidence type="ECO:0000256" key="2">
    <source>
        <dbReference type="ARBA" id="ARBA00025783"/>
    </source>
</evidence>
<dbReference type="EMBL" id="MU251509">
    <property type="protein sequence ID" value="KAG9233241.1"/>
    <property type="molecule type" value="Genomic_DNA"/>
</dbReference>
<evidence type="ECO:0000256" key="1">
    <source>
        <dbReference type="ARBA" id="ARBA00018517"/>
    </source>
</evidence>
<evidence type="ECO:0000256" key="5">
    <source>
        <dbReference type="ARBA" id="ARBA00048763"/>
    </source>
</evidence>
<evidence type="ECO:0000256" key="3">
    <source>
        <dbReference type="ARBA" id="ARBA00047418"/>
    </source>
</evidence>
<dbReference type="SUPFAM" id="SSF53335">
    <property type="entry name" value="S-adenosyl-L-methionine-dependent methyltransferases"/>
    <property type="match status" value="1"/>
</dbReference>
<comment type="caution">
    <text evidence="9">The sequence shown here is derived from an EMBL/GenBank/DDBJ whole genome shotgun (WGS) entry which is preliminary data.</text>
</comment>
<comment type="catalytic activity">
    <reaction evidence="6">
        <text>a 5'-end (N(7)-methyl 5'-triphosphoguanosine)-ribonucleoside in snRNA + S-adenosyl-L-methionine = a 5'-end (N(2),N(7)-dimethyl 5'-triphosphoguanosine)-ribonucleoside in snRNA + S-adenosyl-L-homocysteine + H(+)</text>
        <dbReference type="Rhea" id="RHEA:78471"/>
        <dbReference type="Rhea" id="RHEA-COMP:19085"/>
        <dbReference type="Rhea" id="RHEA-COMP:19087"/>
        <dbReference type="ChEBI" id="CHEBI:15378"/>
        <dbReference type="ChEBI" id="CHEBI:57856"/>
        <dbReference type="ChEBI" id="CHEBI:59789"/>
        <dbReference type="ChEBI" id="CHEBI:156461"/>
        <dbReference type="ChEBI" id="CHEBI:172880"/>
    </reaction>
    <physiologicalReaction direction="left-to-right" evidence="6">
        <dbReference type="Rhea" id="RHEA:78472"/>
    </physiologicalReaction>
</comment>
<name>A0A9P7YGL6_9HELO</name>
<dbReference type="GO" id="GO:0071164">
    <property type="term" value="F:RNA cap trimethylguanosine synthase activity"/>
    <property type="evidence" value="ECO:0007669"/>
    <property type="project" value="TreeGrafter"/>
</dbReference>
<proteinExistence type="inferred from homology"/>
<evidence type="ECO:0000256" key="6">
    <source>
        <dbReference type="ARBA" id="ARBA00049075"/>
    </source>
</evidence>
<dbReference type="GO" id="GO:0005634">
    <property type="term" value="C:nucleus"/>
    <property type="evidence" value="ECO:0007669"/>
    <property type="project" value="TreeGrafter"/>
</dbReference>
<comment type="catalytic activity">
    <reaction evidence="4">
        <text>a 5'-end (N(7)-methyl 5'-triphosphoguanosine)-ribonucleoside in snoRNA + S-adenosyl-L-methionine = a 5'-end (N(2),N(7)-dimethyl 5'-triphosphoguanosine)-ribonucleoside in snoRNA + S-adenosyl-L-homocysteine + H(+)</text>
        <dbReference type="Rhea" id="RHEA:78475"/>
        <dbReference type="Rhea" id="RHEA-COMP:19086"/>
        <dbReference type="Rhea" id="RHEA-COMP:19088"/>
        <dbReference type="ChEBI" id="CHEBI:15378"/>
        <dbReference type="ChEBI" id="CHEBI:57856"/>
        <dbReference type="ChEBI" id="CHEBI:59789"/>
        <dbReference type="ChEBI" id="CHEBI:156461"/>
        <dbReference type="ChEBI" id="CHEBI:172880"/>
    </reaction>
    <physiologicalReaction direction="left-to-right" evidence="4">
        <dbReference type="Rhea" id="RHEA:78476"/>
    </physiologicalReaction>
</comment>
<evidence type="ECO:0000256" key="8">
    <source>
        <dbReference type="SAM" id="MobiDB-lite"/>
    </source>
</evidence>
<organism evidence="9 10">
    <name type="scientific">Amylocarpus encephaloides</name>
    <dbReference type="NCBI Taxonomy" id="45428"/>
    <lineage>
        <taxon>Eukaryota</taxon>
        <taxon>Fungi</taxon>
        <taxon>Dikarya</taxon>
        <taxon>Ascomycota</taxon>
        <taxon>Pezizomycotina</taxon>
        <taxon>Leotiomycetes</taxon>
        <taxon>Helotiales</taxon>
        <taxon>Helotiales incertae sedis</taxon>
        <taxon>Amylocarpus</taxon>
    </lineage>
</organism>
<comment type="catalytic activity">
    <reaction evidence="5">
        <text>a 5'-end (N(2),N(7)-dimethyl 5'-triphosphoguanosine)-ribonucleoside in snRNA + S-adenosyl-L-methionine = a 5'-end (N(2),N(2),N(7)-trimethyl 5'-triphosphoguanosine)-ribonucleoside in snRNA + S-adenosyl-L-homocysteine + H(+)</text>
        <dbReference type="Rhea" id="RHEA:78479"/>
        <dbReference type="Rhea" id="RHEA-COMP:19087"/>
        <dbReference type="Rhea" id="RHEA-COMP:19089"/>
        <dbReference type="ChEBI" id="CHEBI:15378"/>
        <dbReference type="ChEBI" id="CHEBI:57856"/>
        <dbReference type="ChEBI" id="CHEBI:59789"/>
        <dbReference type="ChEBI" id="CHEBI:167623"/>
        <dbReference type="ChEBI" id="CHEBI:172880"/>
    </reaction>
    <physiologicalReaction direction="left-to-right" evidence="5">
        <dbReference type="Rhea" id="RHEA:78480"/>
    </physiologicalReaction>
</comment>
<evidence type="ECO:0000256" key="7">
    <source>
        <dbReference type="ARBA" id="ARBA00049790"/>
    </source>
</evidence>
<keyword evidence="9" id="KW-0808">Transferase</keyword>
<sequence length="265" mass="29646">MPKRSGKRKRAQKEADEEEAAGNAYTGSAAGPDAFRLTDECHHYQKRREVPWDIQKYWEQRYSIWSAYDDGIQMTDDAWFGVTPERVANQVAIDICEVFPDISTEKTTIIDMFGGAGGNSIAFALSKRWEHVISIEKDASVIACAQNNAAVYEVSEYITFIHADSFTYLSENASSIDKSKTVMFGSPPWGGPGYSTDKVFNLRTMKPYSLQDIHKVCSGMDFALFLPRTSDLNQIAKLAPQDKKIDVVQYCMEGASKAMVAYIPT</sequence>
<dbReference type="PANTHER" id="PTHR14741">
    <property type="entry name" value="S-ADENOSYLMETHIONINE-DEPENDENT METHYLTRANSFERASE RELATED"/>
    <property type="match status" value="1"/>
</dbReference>
<dbReference type="InterPro" id="IPR019012">
    <property type="entry name" value="RNA_cap_Gua-N2-MeTrfase"/>
</dbReference>
<dbReference type="Proteomes" id="UP000824998">
    <property type="component" value="Unassembled WGS sequence"/>
</dbReference>
<dbReference type="FunFam" id="3.40.50.150:FF:000270">
    <property type="entry name" value="RNA methylase family protein"/>
    <property type="match status" value="1"/>
</dbReference>
<evidence type="ECO:0000313" key="10">
    <source>
        <dbReference type="Proteomes" id="UP000824998"/>
    </source>
</evidence>
<dbReference type="CDD" id="cd02440">
    <property type="entry name" value="AdoMet_MTases"/>
    <property type="match status" value="1"/>
</dbReference>
<dbReference type="Pfam" id="PF09445">
    <property type="entry name" value="Methyltransf_15"/>
    <property type="match status" value="1"/>
</dbReference>
<evidence type="ECO:0000313" key="9">
    <source>
        <dbReference type="EMBL" id="KAG9233241.1"/>
    </source>
</evidence>
<feature type="compositionally biased region" description="Basic residues" evidence="8">
    <location>
        <begin position="1"/>
        <end position="11"/>
    </location>
</feature>
<dbReference type="AlphaFoldDB" id="A0A9P7YGL6"/>
<feature type="region of interest" description="Disordered" evidence="8">
    <location>
        <begin position="1"/>
        <end position="30"/>
    </location>
</feature>
<dbReference type="OrthoDB" id="194443at2759"/>
<keyword evidence="9" id="KW-0489">Methyltransferase</keyword>
<dbReference type="InterPro" id="IPR029063">
    <property type="entry name" value="SAM-dependent_MTases_sf"/>
</dbReference>
<keyword evidence="10" id="KW-1185">Reference proteome</keyword>
<reference evidence="9" key="1">
    <citation type="journal article" date="2021" name="IMA Fungus">
        <title>Genomic characterization of three marine fungi, including Emericellopsis atlantica sp. nov. with signatures of a generalist lifestyle and marine biomass degradation.</title>
        <authorList>
            <person name="Hagestad O.C."/>
            <person name="Hou L."/>
            <person name="Andersen J.H."/>
            <person name="Hansen E.H."/>
            <person name="Altermark B."/>
            <person name="Li C."/>
            <person name="Kuhnert E."/>
            <person name="Cox R.J."/>
            <person name="Crous P.W."/>
            <person name="Spatafora J.W."/>
            <person name="Lail K."/>
            <person name="Amirebrahimi M."/>
            <person name="Lipzen A."/>
            <person name="Pangilinan J."/>
            <person name="Andreopoulos W."/>
            <person name="Hayes R.D."/>
            <person name="Ng V."/>
            <person name="Grigoriev I.V."/>
            <person name="Jackson S.A."/>
            <person name="Sutton T.D.S."/>
            <person name="Dobson A.D.W."/>
            <person name="Rama T."/>
        </authorList>
    </citation>
    <scope>NUCLEOTIDE SEQUENCE</scope>
    <source>
        <strain evidence="9">TRa018bII</strain>
    </source>
</reference>
<dbReference type="PANTHER" id="PTHR14741:SF32">
    <property type="entry name" value="TRIMETHYLGUANOSINE SYNTHASE"/>
    <property type="match status" value="1"/>
</dbReference>
<protein>
    <recommendedName>
        <fullName evidence="1">Trimethylguanosine synthase</fullName>
    </recommendedName>
    <alternativeName>
        <fullName evidence="7">Cap-specific guanine-N(2) methyltransferase</fullName>
    </alternativeName>
</protein>
<dbReference type="Gene3D" id="3.40.50.150">
    <property type="entry name" value="Vaccinia Virus protein VP39"/>
    <property type="match status" value="1"/>
</dbReference>
<accession>A0A9P7YGL6</accession>
<comment type="catalytic activity">
    <reaction evidence="3">
        <text>a 5'-end (N(2),N(7)-dimethyl 5'-triphosphoguanosine)-ribonucleoside in snoRNA + S-adenosyl-L-methionine = a 5'-end (N(2),N(2),N(7)-trimethyl 5'-triphosphoguanosine)-ribonucleoside in snoRNA + S-adenosyl-L-homocysteine + H(+)</text>
        <dbReference type="Rhea" id="RHEA:78507"/>
        <dbReference type="Rhea" id="RHEA-COMP:19088"/>
        <dbReference type="Rhea" id="RHEA-COMP:19090"/>
        <dbReference type="ChEBI" id="CHEBI:15378"/>
        <dbReference type="ChEBI" id="CHEBI:57856"/>
        <dbReference type="ChEBI" id="CHEBI:59789"/>
        <dbReference type="ChEBI" id="CHEBI:167623"/>
        <dbReference type="ChEBI" id="CHEBI:172880"/>
    </reaction>
    <physiologicalReaction direction="left-to-right" evidence="3">
        <dbReference type="Rhea" id="RHEA:78508"/>
    </physiologicalReaction>
</comment>
<gene>
    <name evidence="9" type="ORF">BJ875DRAFT_442421</name>
</gene>
<comment type="similarity">
    <text evidence="2">Belongs to the methyltransferase superfamily. Trimethylguanosine synthase family.</text>
</comment>
<evidence type="ECO:0000256" key="4">
    <source>
        <dbReference type="ARBA" id="ARBA00048740"/>
    </source>
</evidence>